<keyword evidence="2" id="KW-1185">Reference proteome</keyword>
<dbReference type="InParanoid" id="A0A163JL34"/>
<dbReference type="EMBL" id="LT553140">
    <property type="protein sequence ID" value="SAM00114.1"/>
    <property type="molecule type" value="Genomic_DNA"/>
</dbReference>
<evidence type="ECO:0000313" key="2">
    <source>
        <dbReference type="Proteomes" id="UP000078561"/>
    </source>
</evidence>
<dbReference type="AlphaFoldDB" id="A0A163JL34"/>
<sequence>MVLSVAFPCGPAPRIPRANDMGKASCAVGKNIVRCVDDFMAPTLPIPIYRRRVKFHKGEGKETYLPPDMH</sequence>
<proteinExistence type="predicted"/>
<dbReference type="Proteomes" id="UP000078561">
    <property type="component" value="Unassembled WGS sequence"/>
</dbReference>
<evidence type="ECO:0000313" key="1">
    <source>
        <dbReference type="EMBL" id="SAM00114.1"/>
    </source>
</evidence>
<protein>
    <submittedName>
        <fullName evidence="1">Uncharacterized protein</fullName>
    </submittedName>
</protein>
<organism evidence="1">
    <name type="scientific">Absidia glauca</name>
    <name type="common">Pin mould</name>
    <dbReference type="NCBI Taxonomy" id="4829"/>
    <lineage>
        <taxon>Eukaryota</taxon>
        <taxon>Fungi</taxon>
        <taxon>Fungi incertae sedis</taxon>
        <taxon>Mucoromycota</taxon>
        <taxon>Mucoromycotina</taxon>
        <taxon>Mucoromycetes</taxon>
        <taxon>Mucorales</taxon>
        <taxon>Cunninghamellaceae</taxon>
        <taxon>Absidia</taxon>
    </lineage>
</organism>
<name>A0A163JL34_ABSGL</name>
<gene>
    <name evidence="1" type="primary">ABSGL_05789.1 scaffold 7482</name>
</gene>
<reference evidence="1" key="1">
    <citation type="submission" date="2016-04" db="EMBL/GenBank/DDBJ databases">
        <authorList>
            <person name="Evans L.H."/>
            <person name="Alamgir A."/>
            <person name="Owens N."/>
            <person name="Weber N.D."/>
            <person name="Virtaneva K."/>
            <person name="Barbian K."/>
            <person name="Babar A."/>
            <person name="Rosenke K."/>
        </authorList>
    </citation>
    <scope>NUCLEOTIDE SEQUENCE [LARGE SCALE GENOMIC DNA]</scope>
    <source>
        <strain evidence="1">CBS 101.48</strain>
    </source>
</reference>
<accession>A0A163JL34</accession>